<sequence length="112" mass="12900">EAIYFMMEHDKVEYELPVRMDEIIPDTISLFTPNIGRAITNCCMEENALDFHPGGEFHLDELSHLSGIQEGVQALYSRCHDYRDFINIRQASFVFNTSHRCPRSSLSESAED</sequence>
<feature type="non-terminal residue" evidence="1">
    <location>
        <position position="1"/>
    </location>
</feature>
<gene>
    <name evidence="1" type="ORF">NPIL_83361</name>
</gene>
<dbReference type="AlphaFoldDB" id="A0A8X6TEN8"/>
<evidence type="ECO:0000313" key="2">
    <source>
        <dbReference type="Proteomes" id="UP000887013"/>
    </source>
</evidence>
<keyword evidence="2" id="KW-1185">Reference proteome</keyword>
<accession>A0A8X6TEN8</accession>
<dbReference type="EMBL" id="BMAW01055711">
    <property type="protein sequence ID" value="GFT02408.1"/>
    <property type="molecule type" value="Genomic_DNA"/>
</dbReference>
<reference evidence="1" key="1">
    <citation type="submission" date="2020-08" db="EMBL/GenBank/DDBJ databases">
        <title>Multicomponent nature underlies the extraordinary mechanical properties of spider dragline silk.</title>
        <authorList>
            <person name="Kono N."/>
            <person name="Nakamura H."/>
            <person name="Mori M."/>
            <person name="Yoshida Y."/>
            <person name="Ohtoshi R."/>
            <person name="Malay A.D."/>
            <person name="Moran D.A.P."/>
            <person name="Tomita M."/>
            <person name="Numata K."/>
            <person name="Arakawa K."/>
        </authorList>
    </citation>
    <scope>NUCLEOTIDE SEQUENCE</scope>
</reference>
<comment type="caution">
    <text evidence="1">The sequence shown here is derived from an EMBL/GenBank/DDBJ whole genome shotgun (WGS) entry which is preliminary data.</text>
</comment>
<organism evidence="1 2">
    <name type="scientific">Nephila pilipes</name>
    <name type="common">Giant wood spider</name>
    <name type="synonym">Nephila maculata</name>
    <dbReference type="NCBI Taxonomy" id="299642"/>
    <lineage>
        <taxon>Eukaryota</taxon>
        <taxon>Metazoa</taxon>
        <taxon>Ecdysozoa</taxon>
        <taxon>Arthropoda</taxon>
        <taxon>Chelicerata</taxon>
        <taxon>Arachnida</taxon>
        <taxon>Araneae</taxon>
        <taxon>Araneomorphae</taxon>
        <taxon>Entelegynae</taxon>
        <taxon>Araneoidea</taxon>
        <taxon>Nephilidae</taxon>
        <taxon>Nephila</taxon>
    </lineage>
</organism>
<proteinExistence type="predicted"/>
<evidence type="ECO:0000313" key="1">
    <source>
        <dbReference type="EMBL" id="GFT02408.1"/>
    </source>
</evidence>
<protein>
    <submittedName>
        <fullName evidence="1">Uncharacterized protein</fullName>
    </submittedName>
</protein>
<dbReference type="Proteomes" id="UP000887013">
    <property type="component" value="Unassembled WGS sequence"/>
</dbReference>
<name>A0A8X6TEN8_NEPPI</name>